<keyword evidence="2" id="KW-1185">Reference proteome</keyword>
<dbReference type="STRING" id="680026.AB733_24110"/>
<accession>A0A2T3NQV1</accession>
<proteinExistence type="predicted"/>
<sequence>MSQKVADILLAVSQLNNAEKAELLHRIGNGGFGGRIPGNEEFRNKGEGMDAINFAPRSRGKCPACGR</sequence>
<comment type="caution">
    <text evidence="1">The sequence shown here is derived from an EMBL/GenBank/DDBJ whole genome shotgun (WGS) entry which is preliminary data.</text>
</comment>
<evidence type="ECO:0000313" key="2">
    <source>
        <dbReference type="Proteomes" id="UP000240481"/>
    </source>
</evidence>
<gene>
    <name evidence="1" type="ORF">C9I94_24420</name>
</gene>
<dbReference type="RefSeq" id="WP_107303185.1">
    <property type="nucleotide sequence ID" value="NZ_AP024853.1"/>
</dbReference>
<protein>
    <submittedName>
        <fullName evidence="1">Uncharacterized protein</fullName>
    </submittedName>
</protein>
<dbReference type="AlphaFoldDB" id="A0A2T3NQV1"/>
<dbReference type="Proteomes" id="UP000240481">
    <property type="component" value="Unassembled WGS sequence"/>
</dbReference>
<organism evidence="1 2">
    <name type="scientific">Photobacterium swingsii</name>
    <dbReference type="NCBI Taxonomy" id="680026"/>
    <lineage>
        <taxon>Bacteria</taxon>
        <taxon>Pseudomonadati</taxon>
        <taxon>Pseudomonadota</taxon>
        <taxon>Gammaproteobacteria</taxon>
        <taxon>Vibrionales</taxon>
        <taxon>Vibrionaceae</taxon>
        <taxon>Photobacterium</taxon>
    </lineage>
</organism>
<name>A0A2T3NQV1_9GAMM</name>
<reference evidence="1 2" key="1">
    <citation type="submission" date="2018-01" db="EMBL/GenBank/DDBJ databases">
        <title>Whole genome sequencing of Histamine producing bacteria.</title>
        <authorList>
            <person name="Butler K."/>
        </authorList>
    </citation>
    <scope>NUCLEOTIDE SEQUENCE [LARGE SCALE GENOMIC DNA]</scope>
    <source>
        <strain evidence="1 2">DSM 24669</strain>
    </source>
</reference>
<dbReference type="EMBL" id="PYLZ01000026">
    <property type="protein sequence ID" value="PSW18654.1"/>
    <property type="molecule type" value="Genomic_DNA"/>
</dbReference>
<evidence type="ECO:0000313" key="1">
    <source>
        <dbReference type="EMBL" id="PSW18654.1"/>
    </source>
</evidence>